<evidence type="ECO:0000313" key="2">
    <source>
        <dbReference type="Proteomes" id="UP000553209"/>
    </source>
</evidence>
<dbReference type="AlphaFoldDB" id="A0A7X6RQ78"/>
<gene>
    <name evidence="1" type="ORF">HGB44_09695</name>
</gene>
<sequence length="68" mass="7313">MNAVCPHCGWPDDQPFRVVSRHTTGRGLTVWVRCACGSVQVREISAAGTRVLSRGRPAPGPDPRGCRA</sequence>
<dbReference type="Proteomes" id="UP000553209">
    <property type="component" value="Unassembled WGS sequence"/>
</dbReference>
<dbReference type="RefSeq" id="WP_061079804.1">
    <property type="nucleotide sequence ID" value="NZ_JAAXPG010000007.1"/>
</dbReference>
<proteinExistence type="predicted"/>
<dbReference type="EMBL" id="JAAXPG010000007">
    <property type="protein sequence ID" value="NKY97927.1"/>
    <property type="molecule type" value="Genomic_DNA"/>
</dbReference>
<protein>
    <submittedName>
        <fullName evidence="1">Uncharacterized protein</fullName>
    </submittedName>
</protein>
<accession>A0A7X6RQ78</accession>
<reference evidence="1 2" key="1">
    <citation type="submission" date="2020-04" db="EMBL/GenBank/DDBJ databases">
        <title>MicrobeNet Type strains.</title>
        <authorList>
            <person name="Nicholson A.C."/>
        </authorList>
    </citation>
    <scope>NUCLEOTIDE SEQUENCE [LARGE SCALE GENOMIC DNA]</scope>
    <source>
        <strain evidence="1 2">ATCC 23612</strain>
    </source>
</reference>
<keyword evidence="2" id="KW-1185">Reference proteome</keyword>
<comment type="caution">
    <text evidence="1">The sequence shown here is derived from an EMBL/GenBank/DDBJ whole genome shotgun (WGS) entry which is preliminary data.</text>
</comment>
<evidence type="ECO:0000313" key="1">
    <source>
        <dbReference type="EMBL" id="NKY97927.1"/>
    </source>
</evidence>
<name>A0A7X6RQ78_9ACTN</name>
<organism evidence="1 2">
    <name type="scientific">Nocardiopsis alborubida</name>
    <dbReference type="NCBI Taxonomy" id="146802"/>
    <lineage>
        <taxon>Bacteria</taxon>
        <taxon>Bacillati</taxon>
        <taxon>Actinomycetota</taxon>
        <taxon>Actinomycetes</taxon>
        <taxon>Streptosporangiales</taxon>
        <taxon>Nocardiopsidaceae</taxon>
        <taxon>Nocardiopsis</taxon>
    </lineage>
</organism>